<name>A0A151ANS9_9CLOT</name>
<dbReference type="Gene3D" id="3.40.930.10">
    <property type="entry name" value="Mannitol-specific EII, Chain A"/>
    <property type="match status" value="1"/>
</dbReference>
<accession>A0A151ANS9</accession>
<dbReference type="RefSeq" id="WP_061857904.1">
    <property type="nucleotide sequence ID" value="NZ_LTBB01000004.1"/>
</dbReference>
<gene>
    <name evidence="2" type="primary">licR_1</name>
    <name evidence="2" type="ORF">CLCOL_10160</name>
</gene>
<keyword evidence="3" id="KW-1185">Reference proteome</keyword>
<reference evidence="2 3" key="1">
    <citation type="submission" date="2016-02" db="EMBL/GenBank/DDBJ databases">
        <title>Genome sequence of Clostridium colicanis DSM 13634.</title>
        <authorList>
            <person name="Poehlein A."/>
            <person name="Daniel R."/>
        </authorList>
    </citation>
    <scope>NUCLEOTIDE SEQUENCE [LARGE SCALE GENOMIC DNA]</scope>
    <source>
        <strain evidence="2 3">DSM 13634</strain>
    </source>
</reference>
<dbReference type="InterPro" id="IPR002178">
    <property type="entry name" value="PTS_EIIA_type-2_dom"/>
</dbReference>
<dbReference type="Proteomes" id="UP000075374">
    <property type="component" value="Unassembled WGS sequence"/>
</dbReference>
<organism evidence="2 3">
    <name type="scientific">Clostridium colicanis DSM 13634</name>
    <dbReference type="NCBI Taxonomy" id="1121305"/>
    <lineage>
        <taxon>Bacteria</taxon>
        <taxon>Bacillati</taxon>
        <taxon>Bacillota</taxon>
        <taxon>Clostridia</taxon>
        <taxon>Eubacteriales</taxon>
        <taxon>Clostridiaceae</taxon>
        <taxon>Clostridium</taxon>
    </lineage>
</organism>
<dbReference type="SUPFAM" id="SSF55804">
    <property type="entry name" value="Phoshotransferase/anion transport protein"/>
    <property type="match status" value="1"/>
</dbReference>
<dbReference type="InterPro" id="IPR051541">
    <property type="entry name" value="PTS_SugarTrans_NitroReg"/>
</dbReference>
<protein>
    <submittedName>
        <fullName evidence="2">Putative licABCH operon regulator</fullName>
    </submittedName>
</protein>
<dbReference type="EMBL" id="LTBB01000004">
    <property type="protein sequence ID" value="KYH29283.1"/>
    <property type="molecule type" value="Genomic_DNA"/>
</dbReference>
<dbReference type="PATRIC" id="fig|1121305.3.peg.1030"/>
<feature type="domain" description="PTS EIIA type-2" evidence="1">
    <location>
        <begin position="4"/>
        <end position="151"/>
    </location>
</feature>
<evidence type="ECO:0000313" key="2">
    <source>
        <dbReference type="EMBL" id="KYH29283.1"/>
    </source>
</evidence>
<evidence type="ECO:0000259" key="1">
    <source>
        <dbReference type="PROSITE" id="PS51094"/>
    </source>
</evidence>
<dbReference type="PANTHER" id="PTHR47738:SF3">
    <property type="entry name" value="PHOSPHOTRANSFERASE SYSTEM MANNITOL_FRUCTOSE-SPECIFIC IIA DOMAIN CONTAINING PROTEIN"/>
    <property type="match status" value="1"/>
</dbReference>
<dbReference type="InterPro" id="IPR016152">
    <property type="entry name" value="PTrfase/Anion_transptr"/>
</dbReference>
<dbReference type="AlphaFoldDB" id="A0A151ANS9"/>
<dbReference type="Pfam" id="PF00359">
    <property type="entry name" value="PTS_EIIA_2"/>
    <property type="match status" value="1"/>
</dbReference>
<dbReference type="CDD" id="cd00211">
    <property type="entry name" value="PTS_IIA_fru"/>
    <property type="match status" value="1"/>
</dbReference>
<dbReference type="STRING" id="1121305.CLCOL_10160"/>
<evidence type="ECO:0000313" key="3">
    <source>
        <dbReference type="Proteomes" id="UP000075374"/>
    </source>
</evidence>
<dbReference type="PROSITE" id="PS51094">
    <property type="entry name" value="PTS_EIIA_TYPE_2"/>
    <property type="match status" value="1"/>
</dbReference>
<comment type="caution">
    <text evidence="2">The sequence shown here is derived from an EMBL/GenBank/DDBJ whole genome shotgun (WGS) entry which is preliminary data.</text>
</comment>
<sequence>MIWEELKESLILTELSAKSYEDVMHKLGWALVKEGYAKESYIDALISREKNFPTGIDVNGVGIAIPHTDVSHVNKTGIAIGVLNEPVTFFQMGTDDETVEVQLVFMIAVANPNNHIEQLQRIVTIIQDKDVLNQLIKVRDKNEIIKIIREKENEI</sequence>
<proteinExistence type="predicted"/>
<dbReference type="PANTHER" id="PTHR47738">
    <property type="entry name" value="PTS SYSTEM FRUCTOSE-LIKE EIIA COMPONENT-RELATED"/>
    <property type="match status" value="1"/>
</dbReference>